<name>A0A382RDU2_9ZZZZ</name>
<dbReference type="SUPFAM" id="SSF56300">
    <property type="entry name" value="Metallo-dependent phosphatases"/>
    <property type="match status" value="1"/>
</dbReference>
<feature type="non-terminal residue" evidence="1">
    <location>
        <position position="56"/>
    </location>
</feature>
<sequence length="56" mass="6378">MIPEDARQTVKIIHFTDTHFIPEGKTLYGRDPAAALERCIDDINRNHADAQRCVIT</sequence>
<evidence type="ECO:0008006" key="2">
    <source>
        <dbReference type="Google" id="ProtNLM"/>
    </source>
</evidence>
<proteinExistence type="predicted"/>
<organism evidence="1">
    <name type="scientific">marine metagenome</name>
    <dbReference type="NCBI Taxonomy" id="408172"/>
    <lineage>
        <taxon>unclassified sequences</taxon>
        <taxon>metagenomes</taxon>
        <taxon>ecological metagenomes</taxon>
    </lineage>
</organism>
<dbReference type="EMBL" id="UINC01120339">
    <property type="protein sequence ID" value="SVC94761.1"/>
    <property type="molecule type" value="Genomic_DNA"/>
</dbReference>
<protein>
    <recommendedName>
        <fullName evidence="2">Calcineurin-like phosphoesterase domain-containing protein</fullName>
    </recommendedName>
</protein>
<dbReference type="InterPro" id="IPR029052">
    <property type="entry name" value="Metallo-depent_PP-like"/>
</dbReference>
<accession>A0A382RDU2</accession>
<evidence type="ECO:0000313" key="1">
    <source>
        <dbReference type="EMBL" id="SVC94761.1"/>
    </source>
</evidence>
<reference evidence="1" key="1">
    <citation type="submission" date="2018-05" db="EMBL/GenBank/DDBJ databases">
        <authorList>
            <person name="Lanie J.A."/>
            <person name="Ng W.-L."/>
            <person name="Kazmierczak K.M."/>
            <person name="Andrzejewski T.M."/>
            <person name="Davidsen T.M."/>
            <person name="Wayne K.J."/>
            <person name="Tettelin H."/>
            <person name="Glass J.I."/>
            <person name="Rusch D."/>
            <person name="Podicherti R."/>
            <person name="Tsui H.-C.T."/>
            <person name="Winkler M.E."/>
        </authorList>
    </citation>
    <scope>NUCLEOTIDE SEQUENCE</scope>
</reference>
<gene>
    <name evidence="1" type="ORF">METZ01_LOCUS347615</name>
</gene>
<dbReference type="AlphaFoldDB" id="A0A382RDU2"/>
<dbReference type="Gene3D" id="3.60.21.10">
    <property type="match status" value="1"/>
</dbReference>